<dbReference type="AlphaFoldDB" id="A0AAV4WEV8"/>
<protein>
    <submittedName>
        <fullName evidence="1">Uncharacterized protein</fullName>
    </submittedName>
</protein>
<comment type="caution">
    <text evidence="1">The sequence shown here is derived from an EMBL/GenBank/DDBJ whole genome shotgun (WGS) entry which is preliminary data.</text>
</comment>
<gene>
    <name evidence="1" type="ORF">CDAR_89091</name>
</gene>
<name>A0AAV4WEV8_9ARAC</name>
<evidence type="ECO:0000313" key="2">
    <source>
        <dbReference type="Proteomes" id="UP001054837"/>
    </source>
</evidence>
<reference evidence="1 2" key="1">
    <citation type="submission" date="2021-06" db="EMBL/GenBank/DDBJ databases">
        <title>Caerostris darwini draft genome.</title>
        <authorList>
            <person name="Kono N."/>
            <person name="Arakawa K."/>
        </authorList>
    </citation>
    <scope>NUCLEOTIDE SEQUENCE [LARGE SCALE GENOMIC DNA]</scope>
</reference>
<evidence type="ECO:0000313" key="1">
    <source>
        <dbReference type="EMBL" id="GIY81327.1"/>
    </source>
</evidence>
<dbReference type="Proteomes" id="UP001054837">
    <property type="component" value="Unassembled WGS sequence"/>
</dbReference>
<proteinExistence type="predicted"/>
<organism evidence="1 2">
    <name type="scientific">Caerostris darwini</name>
    <dbReference type="NCBI Taxonomy" id="1538125"/>
    <lineage>
        <taxon>Eukaryota</taxon>
        <taxon>Metazoa</taxon>
        <taxon>Ecdysozoa</taxon>
        <taxon>Arthropoda</taxon>
        <taxon>Chelicerata</taxon>
        <taxon>Arachnida</taxon>
        <taxon>Araneae</taxon>
        <taxon>Araneomorphae</taxon>
        <taxon>Entelegynae</taxon>
        <taxon>Araneoidea</taxon>
        <taxon>Araneidae</taxon>
        <taxon>Caerostris</taxon>
    </lineage>
</organism>
<keyword evidence="2" id="KW-1185">Reference proteome</keyword>
<dbReference type="EMBL" id="BPLQ01014605">
    <property type="protein sequence ID" value="GIY81327.1"/>
    <property type="molecule type" value="Genomic_DNA"/>
</dbReference>
<sequence length="148" mass="16258">MIDAMGPRRQGEFANHISQNLAKINVETGQRVLLMTLSGGDNTISGDTCRPSVLVLLLEIYCPKVAKTNIDKILSSLENFNMRSRLRSMSDMIDAMGPRRQGEFANHISQNLAKINVETGQGVLLMTLSGGDTSSVWVHVVQVHWCCG</sequence>
<accession>A0AAV4WEV8</accession>